<organism evidence="12 13">
    <name type="scientific">Candidatus Opimibacter skivensis</name>
    <dbReference type="NCBI Taxonomy" id="2982028"/>
    <lineage>
        <taxon>Bacteria</taxon>
        <taxon>Pseudomonadati</taxon>
        <taxon>Bacteroidota</taxon>
        <taxon>Saprospiria</taxon>
        <taxon>Saprospirales</taxon>
        <taxon>Saprospiraceae</taxon>
        <taxon>Candidatus Opimibacter</taxon>
    </lineage>
</organism>
<keyword evidence="6" id="KW-0812">Transmembrane</keyword>
<evidence type="ECO:0000313" key="12">
    <source>
        <dbReference type="EMBL" id="MBK9984677.1"/>
    </source>
</evidence>
<comment type="subcellular location">
    <subcellularLocation>
        <location evidence="2">Cell membrane</location>
        <topology evidence="2">Multi-pass membrane protein</topology>
    </subcellularLocation>
    <subcellularLocation>
        <location evidence="1">Cytoplasm</location>
    </subcellularLocation>
</comment>
<evidence type="ECO:0000313" key="13">
    <source>
        <dbReference type="Proteomes" id="UP000808337"/>
    </source>
</evidence>
<dbReference type="Proteomes" id="UP000808337">
    <property type="component" value="Unassembled WGS sequence"/>
</dbReference>
<evidence type="ECO:0000256" key="11">
    <source>
        <dbReference type="ARBA" id="ARBA00093802"/>
    </source>
</evidence>
<name>A0A9D7SX34_9BACT</name>
<keyword evidence="8" id="KW-0472">Membrane</keyword>
<dbReference type="InterPro" id="IPR058978">
    <property type="entry name" value="GSDM_bact-type"/>
</dbReference>
<evidence type="ECO:0000256" key="3">
    <source>
        <dbReference type="ARBA" id="ARBA00022452"/>
    </source>
</evidence>
<evidence type="ECO:0000256" key="2">
    <source>
        <dbReference type="ARBA" id="ARBA00004651"/>
    </source>
</evidence>
<reference evidence="12 13" key="1">
    <citation type="submission" date="2020-10" db="EMBL/GenBank/DDBJ databases">
        <title>Connecting structure to function with the recovery of over 1000 high-quality activated sludge metagenome-assembled genomes encoding full-length rRNA genes using long-read sequencing.</title>
        <authorList>
            <person name="Singleton C.M."/>
            <person name="Petriglieri F."/>
            <person name="Kristensen J.M."/>
            <person name="Kirkegaard R.H."/>
            <person name="Michaelsen T.Y."/>
            <person name="Andersen M.H."/>
            <person name="Karst S.M."/>
            <person name="Dueholm M.S."/>
            <person name="Nielsen P.H."/>
            <person name="Albertsen M."/>
        </authorList>
    </citation>
    <scope>NUCLEOTIDE SEQUENCE [LARGE SCALE GENOMIC DNA]</scope>
    <source>
        <strain evidence="12">Ribe_18-Q3-R11-54_MAXAC.273</strain>
    </source>
</reference>
<dbReference type="Pfam" id="PF26164">
    <property type="entry name" value="Bact_GSDM"/>
    <property type="match status" value="1"/>
</dbReference>
<evidence type="ECO:0000256" key="5">
    <source>
        <dbReference type="ARBA" id="ARBA00022490"/>
    </source>
</evidence>
<dbReference type="EMBL" id="JADKGY010000031">
    <property type="protein sequence ID" value="MBK9984677.1"/>
    <property type="molecule type" value="Genomic_DNA"/>
</dbReference>
<keyword evidence="3" id="KW-1134">Transmembrane beta strand</keyword>
<evidence type="ECO:0000256" key="8">
    <source>
        <dbReference type="ARBA" id="ARBA00023136"/>
    </source>
</evidence>
<comment type="similarity">
    <text evidence="9">Belongs to the bacterial gasdermin family.</text>
</comment>
<evidence type="ECO:0000256" key="10">
    <source>
        <dbReference type="ARBA" id="ARBA00093798"/>
    </source>
</evidence>
<evidence type="ECO:0000256" key="6">
    <source>
        <dbReference type="ARBA" id="ARBA00022692"/>
    </source>
</evidence>
<accession>A0A9D7SX34</accession>
<comment type="caution">
    <text evidence="12">The sequence shown here is derived from an EMBL/GenBank/DDBJ whole genome shotgun (WGS) entry which is preliminary data.</text>
</comment>
<evidence type="ECO:0000256" key="7">
    <source>
        <dbReference type="ARBA" id="ARBA00023118"/>
    </source>
</evidence>
<keyword evidence="4" id="KW-1003">Cell membrane</keyword>
<dbReference type="AlphaFoldDB" id="A0A9D7SX34"/>
<evidence type="ECO:0000256" key="9">
    <source>
        <dbReference type="ARBA" id="ARBA00093769"/>
    </source>
</evidence>
<proteinExistence type="inferred from homology"/>
<protein>
    <recommendedName>
        <fullName evidence="10">Gasdermin bGSDM</fullName>
    </recommendedName>
    <alternativeName>
        <fullName evidence="11">Bacterial gasdermin</fullName>
    </alternativeName>
</protein>
<gene>
    <name evidence="12" type="ORF">IPP15_20320</name>
</gene>
<keyword evidence="7" id="KW-0051">Antiviral defense</keyword>
<sequence length="91" mass="9824">MSKVLQNQLADYGYNLVALPKADIKPLLLLYKNNDIVSSVESSMIKLFKIADSAPPLVIHDTSVADIAGSANIKFDADAGINILDWPPAKN</sequence>
<evidence type="ECO:0000256" key="1">
    <source>
        <dbReference type="ARBA" id="ARBA00004496"/>
    </source>
</evidence>
<evidence type="ECO:0000256" key="4">
    <source>
        <dbReference type="ARBA" id="ARBA00022475"/>
    </source>
</evidence>
<keyword evidence="5" id="KW-0963">Cytoplasm</keyword>